<protein>
    <submittedName>
        <fullName evidence="7">C-terminal binding protein</fullName>
    </submittedName>
</protein>
<sequence length="324" mass="33764">MTRRVVVTDYNFADLQFERAAAAAEGADFVVAQCRDAGAVGTQLAGADVAVVQFAPVDAEAVAGMAPGGRLIRYGVGYNNIDVAAARASGREVAYVPDYCTDEVADHTATLALMLLRRIGQLDESLRAGRWNVLETAPSIRAPRDLLIGLLGLGRIGRATLARLAPFGFSFAVCDPMLSPSDAEALGVTLLDRAELIGSADLISLHLPLTAETRHVLDATALAGMKPGSMVVNTARGGLIDEAALAAALASGHLGGAALDVFETEPLPDNSPLRQAPGIILTPHAAWYSATALSRLQSLVADEISRALTGQAARRPVPHSTEPS</sequence>
<evidence type="ECO:0000313" key="8">
    <source>
        <dbReference type="Proteomes" id="UP000595857"/>
    </source>
</evidence>
<dbReference type="InterPro" id="IPR006140">
    <property type="entry name" value="D-isomer_DH_NAD-bd"/>
</dbReference>
<dbReference type="RefSeq" id="WP_201630774.1">
    <property type="nucleotide sequence ID" value="NZ_CP068046.1"/>
</dbReference>
<dbReference type="InterPro" id="IPR036291">
    <property type="entry name" value="NAD(P)-bd_dom_sf"/>
</dbReference>
<dbReference type="PANTHER" id="PTHR43761:SF1">
    <property type="entry name" value="D-ISOMER SPECIFIC 2-HYDROXYACID DEHYDROGENASE CATALYTIC DOMAIN-CONTAINING PROTEIN-RELATED"/>
    <property type="match status" value="1"/>
</dbReference>
<dbReference type="InterPro" id="IPR050418">
    <property type="entry name" value="D-iso_2-hydroxyacid_DH_PdxB"/>
</dbReference>
<dbReference type="SUPFAM" id="SSF52283">
    <property type="entry name" value="Formate/glycerate dehydrogenase catalytic domain-like"/>
    <property type="match status" value="1"/>
</dbReference>
<evidence type="ECO:0000256" key="4">
    <source>
        <dbReference type="RuleBase" id="RU003719"/>
    </source>
</evidence>
<dbReference type="EMBL" id="CP068046">
    <property type="protein sequence ID" value="QQR38429.1"/>
    <property type="molecule type" value="Genomic_DNA"/>
</dbReference>
<dbReference type="InterPro" id="IPR006139">
    <property type="entry name" value="D-isomer_2_OHA_DH_cat_dom"/>
</dbReference>
<dbReference type="InterPro" id="IPR043322">
    <property type="entry name" value="CtBP"/>
</dbReference>
<evidence type="ECO:0000313" key="7">
    <source>
        <dbReference type="EMBL" id="QQR38429.1"/>
    </source>
</evidence>
<reference evidence="7 8" key="1">
    <citation type="submission" date="2021-01" db="EMBL/GenBank/DDBJ databases">
        <title>Genome seq and assembly of Devosia sp. LEGU1.</title>
        <authorList>
            <person name="Chhetri G."/>
        </authorList>
    </citation>
    <scope>NUCLEOTIDE SEQUENCE [LARGE SCALE GENOMIC DNA]</scope>
    <source>
        <strain evidence="7 8">LEGU1</strain>
    </source>
</reference>
<accession>A0ABX7C593</accession>
<evidence type="ECO:0000256" key="2">
    <source>
        <dbReference type="ARBA" id="ARBA00023002"/>
    </source>
</evidence>
<evidence type="ECO:0000259" key="6">
    <source>
        <dbReference type="Pfam" id="PF02826"/>
    </source>
</evidence>
<dbReference type="Proteomes" id="UP000595857">
    <property type="component" value="Chromosome"/>
</dbReference>
<evidence type="ECO:0000256" key="3">
    <source>
        <dbReference type="ARBA" id="ARBA00023027"/>
    </source>
</evidence>
<evidence type="ECO:0000259" key="5">
    <source>
        <dbReference type="Pfam" id="PF00389"/>
    </source>
</evidence>
<organism evidence="7 8">
    <name type="scientific">Devosia rhizoryzae</name>
    <dbReference type="NCBI Taxonomy" id="2774137"/>
    <lineage>
        <taxon>Bacteria</taxon>
        <taxon>Pseudomonadati</taxon>
        <taxon>Pseudomonadota</taxon>
        <taxon>Alphaproteobacteria</taxon>
        <taxon>Hyphomicrobiales</taxon>
        <taxon>Devosiaceae</taxon>
        <taxon>Devosia</taxon>
    </lineage>
</organism>
<dbReference type="InterPro" id="IPR029753">
    <property type="entry name" value="D-isomer_DH_CS"/>
</dbReference>
<proteinExistence type="inferred from homology"/>
<dbReference type="Pfam" id="PF02826">
    <property type="entry name" value="2-Hacid_dh_C"/>
    <property type="match status" value="1"/>
</dbReference>
<name>A0ABX7C593_9HYPH</name>
<dbReference type="CDD" id="cd05299">
    <property type="entry name" value="CtBP_dh"/>
    <property type="match status" value="1"/>
</dbReference>
<gene>
    <name evidence="7" type="ORF">JI748_11635</name>
</gene>
<comment type="similarity">
    <text evidence="1 4">Belongs to the D-isomer specific 2-hydroxyacid dehydrogenase family.</text>
</comment>
<keyword evidence="2 4" id="KW-0560">Oxidoreductase</keyword>
<evidence type="ECO:0000256" key="1">
    <source>
        <dbReference type="ARBA" id="ARBA00005854"/>
    </source>
</evidence>
<dbReference type="PROSITE" id="PS00671">
    <property type="entry name" value="D_2_HYDROXYACID_DH_3"/>
    <property type="match status" value="1"/>
</dbReference>
<feature type="domain" description="D-isomer specific 2-hydroxyacid dehydrogenase NAD-binding" evidence="6">
    <location>
        <begin position="110"/>
        <end position="286"/>
    </location>
</feature>
<dbReference type="Gene3D" id="3.40.50.720">
    <property type="entry name" value="NAD(P)-binding Rossmann-like Domain"/>
    <property type="match status" value="2"/>
</dbReference>
<dbReference type="PANTHER" id="PTHR43761">
    <property type="entry name" value="D-ISOMER SPECIFIC 2-HYDROXYACID DEHYDROGENASE FAMILY PROTEIN (AFU_ORTHOLOGUE AFUA_1G13630)"/>
    <property type="match status" value="1"/>
</dbReference>
<keyword evidence="8" id="KW-1185">Reference proteome</keyword>
<dbReference type="Pfam" id="PF00389">
    <property type="entry name" value="2-Hacid_dh"/>
    <property type="match status" value="1"/>
</dbReference>
<dbReference type="SUPFAM" id="SSF51735">
    <property type="entry name" value="NAD(P)-binding Rossmann-fold domains"/>
    <property type="match status" value="1"/>
</dbReference>
<feature type="domain" description="D-isomer specific 2-hydroxyacid dehydrogenase catalytic" evidence="5">
    <location>
        <begin position="26"/>
        <end position="317"/>
    </location>
</feature>
<keyword evidence="3" id="KW-0520">NAD</keyword>